<evidence type="ECO:0000313" key="2">
    <source>
        <dbReference type="Proteomes" id="UP000254079"/>
    </source>
</evidence>
<sequence length="279" mass="30584">MKDVFLTDNVGTGLLSKLQIQEESVSGILSAIHQKISEKLRDINVHKYRINSVNPNSEGDSVKLSLYDLDNNKNINVNIDTSDLNITLRQGLDSLTEAIDEMNIDGIMAIVGIIQYMKITGYGGYVSAIDHANFVSDIKTVVEKVVGTSLMFMGVEKFGTSISQIRLETMAAIKLSQVATRIGGVQGRILSKITNVIKFPVIDTALNLWSLGESIHRYTSEKSGSLDKMLAEIDVAFASTYTALTLSSFAFPPIALATLPLIFLQQDIKTFKAHLHMGK</sequence>
<gene>
    <name evidence="1" type="ORF">NCTC8622_04486</name>
</gene>
<proteinExistence type="predicted"/>
<organism evidence="1 2">
    <name type="scientific">Escherichia coli</name>
    <dbReference type="NCBI Taxonomy" id="562"/>
    <lineage>
        <taxon>Bacteria</taxon>
        <taxon>Pseudomonadati</taxon>
        <taxon>Pseudomonadota</taxon>
        <taxon>Gammaproteobacteria</taxon>
        <taxon>Enterobacterales</taxon>
        <taxon>Enterobacteriaceae</taxon>
        <taxon>Escherichia</taxon>
    </lineage>
</organism>
<name>A0A376U8S7_ECOLX</name>
<accession>A0A376U8S7</accession>
<dbReference type="EMBL" id="UGCP01000002">
    <property type="protein sequence ID" value="STI85393.1"/>
    <property type="molecule type" value="Genomic_DNA"/>
</dbReference>
<dbReference type="AlphaFoldDB" id="A0A376U8S7"/>
<protein>
    <submittedName>
        <fullName evidence="1">Efa1/LifA-like protein</fullName>
    </submittedName>
</protein>
<evidence type="ECO:0000313" key="1">
    <source>
        <dbReference type="EMBL" id="STI85393.1"/>
    </source>
</evidence>
<reference evidence="1 2" key="1">
    <citation type="submission" date="2018-06" db="EMBL/GenBank/DDBJ databases">
        <authorList>
            <consortium name="Pathogen Informatics"/>
            <person name="Doyle S."/>
        </authorList>
    </citation>
    <scope>NUCLEOTIDE SEQUENCE [LARGE SCALE GENOMIC DNA]</scope>
    <source>
        <strain evidence="1 2">NCTC8622</strain>
    </source>
</reference>
<dbReference type="Proteomes" id="UP000254079">
    <property type="component" value="Unassembled WGS sequence"/>
</dbReference>